<dbReference type="SUPFAM" id="SSF56219">
    <property type="entry name" value="DNase I-like"/>
    <property type="match status" value="1"/>
</dbReference>
<sequence length="500" mass="55232">MVCNLQCYAKGEHRPLNVDSSTAPSIEHCPLILNIWSWNVNGHFDTNLSHPDFSKLFDGIDVFFIQETHYYADGDNVPTPPGFTLYSYARACSDLAHPWGGVATFVRSHLNPHVRDDFSRLDLLTIEVNGTLLMNTYVLPHRSRLNWRDWTNIDPWLFLLSKIHLANEQGLPLILLGDLNACTGFSQASPNHPTCISLDSKQPDKLTTHHLRNIVVHPSNYPSQLTSITSLTKSYTLNPPPLKMNVTKSMVSLLYIQLHTLLFLSMLLASVKNASQPNAVTGSGVFFRDGNAFNLSKRVPGDQSHDHAVLYAVLLTLQVAPPFCPIDIHTSSDYPIVASIAACSAPISFFKINFDPCNHHHTKVNSLAAAACDLPLPLPGGHDDLTSIPTGPIFIPPPTCPTQPKIHTNLPKPLPSKHLPTTSAQDAATFSCANAWGHTLRHCLQTAMRNRILEASVSPAAFWKLYKKLQYPSLPPPQVSLNDLLNCFTPRLNPPDPNSS</sequence>
<dbReference type="InterPro" id="IPR036691">
    <property type="entry name" value="Endo/exonu/phosph_ase_sf"/>
</dbReference>
<dbReference type="EMBL" id="JAACJM010000079">
    <property type="protein sequence ID" value="KAF5349812.1"/>
    <property type="molecule type" value="Genomic_DNA"/>
</dbReference>
<feature type="domain" description="Endonuclease/exonuclease/phosphatase" evidence="1">
    <location>
        <begin position="37"/>
        <end position="183"/>
    </location>
</feature>
<reference evidence="2 3" key="1">
    <citation type="journal article" date="2020" name="ISME J.">
        <title>Uncovering the hidden diversity of litter-decomposition mechanisms in mushroom-forming fungi.</title>
        <authorList>
            <person name="Floudas D."/>
            <person name="Bentzer J."/>
            <person name="Ahren D."/>
            <person name="Johansson T."/>
            <person name="Persson P."/>
            <person name="Tunlid A."/>
        </authorList>
    </citation>
    <scope>NUCLEOTIDE SEQUENCE [LARGE SCALE GENOMIC DNA]</scope>
    <source>
        <strain evidence="2 3">CBS 291.85</strain>
    </source>
</reference>
<name>A0A8H5FV34_9AGAR</name>
<gene>
    <name evidence="2" type="ORF">D9758_010234</name>
</gene>
<keyword evidence="3" id="KW-1185">Reference proteome</keyword>
<dbReference type="AlphaFoldDB" id="A0A8H5FV34"/>
<comment type="caution">
    <text evidence="2">The sequence shown here is derived from an EMBL/GenBank/DDBJ whole genome shotgun (WGS) entry which is preliminary data.</text>
</comment>
<dbReference type="InterPro" id="IPR036397">
    <property type="entry name" value="RNaseH_sf"/>
</dbReference>
<dbReference type="GO" id="GO:0003676">
    <property type="term" value="F:nucleic acid binding"/>
    <property type="evidence" value="ECO:0007669"/>
    <property type="project" value="InterPro"/>
</dbReference>
<accession>A0A8H5FV34</accession>
<dbReference type="Pfam" id="PF03372">
    <property type="entry name" value="Exo_endo_phos"/>
    <property type="match status" value="1"/>
</dbReference>
<protein>
    <recommendedName>
        <fullName evidence="1">Endonuclease/exonuclease/phosphatase domain-containing protein</fullName>
    </recommendedName>
</protein>
<dbReference type="InterPro" id="IPR005135">
    <property type="entry name" value="Endo/exonuclease/phosphatase"/>
</dbReference>
<proteinExistence type="predicted"/>
<dbReference type="OrthoDB" id="3051112at2759"/>
<evidence type="ECO:0000313" key="3">
    <source>
        <dbReference type="Proteomes" id="UP000559256"/>
    </source>
</evidence>
<dbReference type="GO" id="GO:0003824">
    <property type="term" value="F:catalytic activity"/>
    <property type="evidence" value="ECO:0007669"/>
    <property type="project" value="InterPro"/>
</dbReference>
<organism evidence="2 3">
    <name type="scientific">Tetrapyrgos nigripes</name>
    <dbReference type="NCBI Taxonomy" id="182062"/>
    <lineage>
        <taxon>Eukaryota</taxon>
        <taxon>Fungi</taxon>
        <taxon>Dikarya</taxon>
        <taxon>Basidiomycota</taxon>
        <taxon>Agaricomycotina</taxon>
        <taxon>Agaricomycetes</taxon>
        <taxon>Agaricomycetidae</taxon>
        <taxon>Agaricales</taxon>
        <taxon>Marasmiineae</taxon>
        <taxon>Marasmiaceae</taxon>
        <taxon>Tetrapyrgos</taxon>
    </lineage>
</organism>
<dbReference type="Gene3D" id="3.60.10.10">
    <property type="entry name" value="Endonuclease/exonuclease/phosphatase"/>
    <property type="match status" value="1"/>
</dbReference>
<evidence type="ECO:0000313" key="2">
    <source>
        <dbReference type="EMBL" id="KAF5349812.1"/>
    </source>
</evidence>
<evidence type="ECO:0000259" key="1">
    <source>
        <dbReference type="Pfam" id="PF03372"/>
    </source>
</evidence>
<dbReference type="Gene3D" id="3.30.420.10">
    <property type="entry name" value="Ribonuclease H-like superfamily/Ribonuclease H"/>
    <property type="match status" value="1"/>
</dbReference>
<dbReference type="Proteomes" id="UP000559256">
    <property type="component" value="Unassembled WGS sequence"/>
</dbReference>